<feature type="domain" description="Glycosyltransferase 2-like" evidence="5">
    <location>
        <begin position="64"/>
        <end position="105"/>
    </location>
</feature>
<feature type="transmembrane region" description="Helical" evidence="4">
    <location>
        <begin position="390"/>
        <end position="411"/>
    </location>
</feature>
<keyword evidence="4" id="KW-1133">Transmembrane helix</keyword>
<organism evidence="7 8">
    <name type="scientific">Egicoccus halophilus</name>
    <dbReference type="NCBI Taxonomy" id="1670830"/>
    <lineage>
        <taxon>Bacteria</taxon>
        <taxon>Bacillati</taxon>
        <taxon>Actinomycetota</taxon>
        <taxon>Nitriliruptoria</taxon>
        <taxon>Egicoccales</taxon>
        <taxon>Egicoccaceae</taxon>
        <taxon>Egicoccus</taxon>
    </lineage>
</organism>
<evidence type="ECO:0000256" key="4">
    <source>
        <dbReference type="SAM" id="Phobius"/>
    </source>
</evidence>
<dbReference type="PANTHER" id="PTHR43630">
    <property type="entry name" value="POLY-BETA-1,6-N-ACETYL-D-GLUCOSAMINE SYNTHASE"/>
    <property type="match status" value="1"/>
</dbReference>
<evidence type="ECO:0000313" key="8">
    <source>
        <dbReference type="Proteomes" id="UP000650511"/>
    </source>
</evidence>
<evidence type="ECO:0000259" key="5">
    <source>
        <dbReference type="Pfam" id="PF00535"/>
    </source>
</evidence>
<keyword evidence="3 7" id="KW-0808">Transferase</keyword>
<evidence type="ECO:0000259" key="6">
    <source>
        <dbReference type="Pfam" id="PF13632"/>
    </source>
</evidence>
<dbReference type="Proteomes" id="UP000650511">
    <property type="component" value="Unassembled WGS sequence"/>
</dbReference>
<dbReference type="Pfam" id="PF13632">
    <property type="entry name" value="Glyco_trans_2_3"/>
    <property type="match status" value="1"/>
</dbReference>
<evidence type="ECO:0000256" key="3">
    <source>
        <dbReference type="ARBA" id="ARBA00022679"/>
    </source>
</evidence>
<dbReference type="RefSeq" id="WP_130650639.1">
    <property type="nucleotide sequence ID" value="NZ_BMHA01000006.1"/>
</dbReference>
<keyword evidence="2" id="KW-0328">Glycosyltransferase</keyword>
<reference evidence="7" key="1">
    <citation type="journal article" date="2014" name="Int. J. Syst. Evol. Microbiol.">
        <title>Complete genome sequence of Corynebacterium casei LMG S-19264T (=DSM 44701T), isolated from a smear-ripened cheese.</title>
        <authorList>
            <consortium name="US DOE Joint Genome Institute (JGI-PGF)"/>
            <person name="Walter F."/>
            <person name="Albersmeier A."/>
            <person name="Kalinowski J."/>
            <person name="Ruckert C."/>
        </authorList>
    </citation>
    <scope>NUCLEOTIDE SEQUENCE</scope>
    <source>
        <strain evidence="7">CGMCC 1.14988</strain>
    </source>
</reference>
<evidence type="ECO:0000256" key="1">
    <source>
        <dbReference type="ARBA" id="ARBA00006739"/>
    </source>
</evidence>
<dbReference type="SUPFAM" id="SSF53448">
    <property type="entry name" value="Nucleotide-diphospho-sugar transferases"/>
    <property type="match status" value="1"/>
</dbReference>
<accession>A0A8J3AEZ4</accession>
<keyword evidence="4" id="KW-0472">Membrane</keyword>
<dbReference type="EMBL" id="BMHA01000006">
    <property type="protein sequence ID" value="GGI06188.1"/>
    <property type="molecule type" value="Genomic_DNA"/>
</dbReference>
<feature type="transmembrane region" description="Helical" evidence="4">
    <location>
        <begin position="12"/>
        <end position="35"/>
    </location>
</feature>
<dbReference type="CDD" id="cd06423">
    <property type="entry name" value="CESA_like"/>
    <property type="match status" value="1"/>
</dbReference>
<evidence type="ECO:0000313" key="7">
    <source>
        <dbReference type="EMBL" id="GGI06188.1"/>
    </source>
</evidence>
<dbReference type="Pfam" id="PF00535">
    <property type="entry name" value="Glycos_transf_2"/>
    <property type="match status" value="1"/>
</dbReference>
<keyword evidence="8" id="KW-1185">Reference proteome</keyword>
<feature type="transmembrane region" description="Helical" evidence="4">
    <location>
        <begin position="352"/>
        <end position="378"/>
    </location>
</feature>
<protein>
    <submittedName>
        <fullName evidence="7">Glycosyl transferase family 2</fullName>
    </submittedName>
</protein>
<comment type="caution">
    <text evidence="7">The sequence shown here is derived from an EMBL/GenBank/DDBJ whole genome shotgun (WGS) entry which is preliminary data.</text>
</comment>
<dbReference type="GO" id="GO:0016757">
    <property type="term" value="F:glycosyltransferase activity"/>
    <property type="evidence" value="ECO:0007669"/>
    <property type="project" value="UniProtKB-KW"/>
</dbReference>
<name>A0A8J3AEZ4_9ACTN</name>
<comment type="similarity">
    <text evidence="1">Belongs to the glycosyltransferase 2 family.</text>
</comment>
<feature type="domain" description="Glycosyltransferase 2-like" evidence="6">
    <location>
        <begin position="170"/>
        <end position="403"/>
    </location>
</feature>
<evidence type="ECO:0000256" key="2">
    <source>
        <dbReference type="ARBA" id="ARBA00022676"/>
    </source>
</evidence>
<sequence length="478" mass="53139">MAIRILESVLTATALAALVYFLLVNGTYSLQLLLAGRELKQRRRRLDLATLSWWHRTPDAPRLSVLAPAYNESVTIVDAVEGMLTLEYPDLEVVVVNDGSPDDTLPRLVDAFELVPDPYAPSASGVLPTRPVRTVYRSRTHSNLVVVDKDNGGKADALNAGIGVASGDLFVALDADTIVAPDALLRMARAFLETSGNVAVGGTIQPINGDEVRDGRVVNKAVDRRWFGGVQSVEYVRAFFIGRLGWNRLGGNVIISGAFGAFHRPTAVAVGGYRHDSIGEDFELVVRMRRHGYDTGGPHRVQFLPDPVAYTETPVTHRVLRNQRIRWHRGLLDTLWTHRDAIFRPRYRGMAFGGLGFFTLVEAVGPIVEALGLLALLIGLPFGLIDVEFALLYFVLAYLWGVALSIGSLAVEDRSTASELRVRDRVWQLVAAVSEPLWFRQLSLFWRLEGTWRWLRRDERTWGTMTRTGFGTQRPTRA</sequence>
<proteinExistence type="inferred from homology"/>
<dbReference type="InterPro" id="IPR029044">
    <property type="entry name" value="Nucleotide-diphossugar_trans"/>
</dbReference>
<dbReference type="InterPro" id="IPR001173">
    <property type="entry name" value="Glyco_trans_2-like"/>
</dbReference>
<dbReference type="OrthoDB" id="9797391at2"/>
<dbReference type="Gene3D" id="3.90.550.10">
    <property type="entry name" value="Spore Coat Polysaccharide Biosynthesis Protein SpsA, Chain A"/>
    <property type="match status" value="1"/>
</dbReference>
<reference evidence="7" key="2">
    <citation type="submission" date="2020-09" db="EMBL/GenBank/DDBJ databases">
        <authorList>
            <person name="Sun Q."/>
            <person name="Zhou Y."/>
        </authorList>
    </citation>
    <scope>NUCLEOTIDE SEQUENCE</scope>
    <source>
        <strain evidence="7">CGMCC 1.14988</strain>
    </source>
</reference>
<dbReference type="AlphaFoldDB" id="A0A8J3AEZ4"/>
<dbReference type="PANTHER" id="PTHR43630:SF1">
    <property type="entry name" value="POLY-BETA-1,6-N-ACETYL-D-GLUCOSAMINE SYNTHASE"/>
    <property type="match status" value="1"/>
</dbReference>
<keyword evidence="4" id="KW-0812">Transmembrane</keyword>
<gene>
    <name evidence="7" type="ORF">GCM10011354_17840</name>
</gene>